<dbReference type="SUPFAM" id="SSF51735">
    <property type="entry name" value="NAD(P)-binding Rossmann-fold domains"/>
    <property type="match status" value="1"/>
</dbReference>
<evidence type="ECO:0000259" key="4">
    <source>
        <dbReference type="Pfam" id="PF22725"/>
    </source>
</evidence>
<sequence length="327" mass="34596">MRVGLLGLGRIGAFHAATLSRHPAVDELVVHDADSARAESVAAELGARVGDPFGCDAVVIATPTHTHAELVAAAVARGLPAFCEKPVAAGVEETVRLLEVAKQAGALVHVGFQRRFDAGYRAAREALRDGELGDLHRVHLITADPRPPAADYIPRSGGIYRDCHIHDFDILRWVTGREVDSVYATGANRGAAFFAEAGDVDTSAALLTMDDGTLVTLQGSRYNGGGYDVRMELAGTLRTRAVGLDPRAPLTSTEGLQPPGEPWPDFVTRFRDAYEAELDAFLAAVEGDGESPCSIEDALAALLIAEAAELSRAEGRPVRVAEVASRG</sequence>
<dbReference type="Proteomes" id="UP000217103">
    <property type="component" value="Unassembled WGS sequence"/>
</dbReference>
<organism evidence="5 6">
    <name type="scientific">Thermostaphylospora chromogena</name>
    <dbReference type="NCBI Taxonomy" id="35622"/>
    <lineage>
        <taxon>Bacteria</taxon>
        <taxon>Bacillati</taxon>
        <taxon>Actinomycetota</taxon>
        <taxon>Actinomycetes</taxon>
        <taxon>Streptosporangiales</taxon>
        <taxon>Thermomonosporaceae</taxon>
        <taxon>Thermostaphylospora</taxon>
    </lineage>
</organism>
<dbReference type="GO" id="GO:0016491">
    <property type="term" value="F:oxidoreductase activity"/>
    <property type="evidence" value="ECO:0007669"/>
    <property type="project" value="UniProtKB-KW"/>
</dbReference>
<comment type="similarity">
    <text evidence="1">Belongs to the Gfo/Idh/MocA family.</text>
</comment>
<accession>A0A1H1B4W3</accession>
<dbReference type="InterPro" id="IPR000683">
    <property type="entry name" value="Gfo/Idh/MocA-like_OxRdtase_N"/>
</dbReference>
<dbReference type="AlphaFoldDB" id="A0A1H1B4W3"/>
<dbReference type="InterPro" id="IPR036291">
    <property type="entry name" value="NAD(P)-bd_dom_sf"/>
</dbReference>
<dbReference type="Pfam" id="PF01408">
    <property type="entry name" value="GFO_IDH_MocA"/>
    <property type="match status" value="1"/>
</dbReference>
<evidence type="ECO:0000313" key="6">
    <source>
        <dbReference type="Proteomes" id="UP000217103"/>
    </source>
</evidence>
<gene>
    <name evidence="5" type="ORF">SAMN04489764_0800</name>
</gene>
<evidence type="ECO:0000256" key="1">
    <source>
        <dbReference type="ARBA" id="ARBA00010928"/>
    </source>
</evidence>
<evidence type="ECO:0000256" key="2">
    <source>
        <dbReference type="ARBA" id="ARBA00023002"/>
    </source>
</evidence>
<reference evidence="5 6" key="1">
    <citation type="submission" date="2016-10" db="EMBL/GenBank/DDBJ databases">
        <authorList>
            <person name="de Groot N.N."/>
        </authorList>
    </citation>
    <scope>NUCLEOTIDE SEQUENCE [LARGE SCALE GENOMIC DNA]</scope>
    <source>
        <strain evidence="5 6">DSM 43794</strain>
    </source>
</reference>
<dbReference type="Pfam" id="PF22725">
    <property type="entry name" value="GFO_IDH_MocA_C3"/>
    <property type="match status" value="1"/>
</dbReference>
<dbReference type="PANTHER" id="PTHR42840:SF3">
    <property type="entry name" value="BINDING ROSSMANN FOLD OXIDOREDUCTASE, PUTATIVE (AFU_ORTHOLOGUE AFUA_2G10240)-RELATED"/>
    <property type="match status" value="1"/>
</dbReference>
<keyword evidence="2" id="KW-0560">Oxidoreductase</keyword>
<dbReference type="SUPFAM" id="SSF55347">
    <property type="entry name" value="Glyceraldehyde-3-phosphate dehydrogenase-like, C-terminal domain"/>
    <property type="match status" value="1"/>
</dbReference>
<dbReference type="OrthoDB" id="256869at2"/>
<dbReference type="PANTHER" id="PTHR42840">
    <property type="entry name" value="NAD(P)-BINDING ROSSMANN-FOLD SUPERFAMILY PROTEIN-RELATED"/>
    <property type="match status" value="1"/>
</dbReference>
<keyword evidence="6" id="KW-1185">Reference proteome</keyword>
<dbReference type="EMBL" id="FNKK01000002">
    <property type="protein sequence ID" value="SDQ46975.1"/>
    <property type="molecule type" value="Genomic_DNA"/>
</dbReference>
<dbReference type="Gene3D" id="3.40.50.720">
    <property type="entry name" value="NAD(P)-binding Rossmann-like Domain"/>
    <property type="match status" value="1"/>
</dbReference>
<protein>
    <submittedName>
        <fullName evidence="5">Myo-inositol 2-dehydrogenase / D-chiro-inositol 1-dehydrogenase</fullName>
    </submittedName>
</protein>
<dbReference type="RefSeq" id="WP_093257802.1">
    <property type="nucleotide sequence ID" value="NZ_FNKK01000002.1"/>
</dbReference>
<proteinExistence type="inferred from homology"/>
<dbReference type="InterPro" id="IPR055170">
    <property type="entry name" value="GFO_IDH_MocA-like_dom"/>
</dbReference>
<dbReference type="GO" id="GO:0000166">
    <property type="term" value="F:nucleotide binding"/>
    <property type="evidence" value="ECO:0007669"/>
    <property type="project" value="InterPro"/>
</dbReference>
<evidence type="ECO:0000259" key="3">
    <source>
        <dbReference type="Pfam" id="PF01408"/>
    </source>
</evidence>
<evidence type="ECO:0000313" key="5">
    <source>
        <dbReference type="EMBL" id="SDQ46975.1"/>
    </source>
</evidence>
<dbReference type="Gene3D" id="3.30.360.10">
    <property type="entry name" value="Dihydrodipicolinate Reductase, domain 2"/>
    <property type="match status" value="1"/>
</dbReference>
<name>A0A1H1B4W3_9ACTN</name>
<feature type="domain" description="Gfo/Idh/MocA-like oxidoreductase N-terminal" evidence="3">
    <location>
        <begin position="1"/>
        <end position="112"/>
    </location>
</feature>
<feature type="domain" description="GFO/IDH/MocA-like oxidoreductase" evidence="4">
    <location>
        <begin position="120"/>
        <end position="236"/>
    </location>
</feature>
<dbReference type="STRING" id="35622.SAMN04489764_0800"/>